<evidence type="ECO:0000256" key="8">
    <source>
        <dbReference type="ARBA" id="ARBA00023065"/>
    </source>
</evidence>
<comment type="similarity">
    <text evidence="2 13">Belongs to the amiloride-sensitive sodium channel (TC 1.A.6) family.</text>
</comment>
<accession>A0A915JKI1</accession>
<keyword evidence="8 13" id="KW-0406">Ion transport</keyword>
<dbReference type="Pfam" id="PF00858">
    <property type="entry name" value="ASC"/>
    <property type="match status" value="1"/>
</dbReference>
<dbReference type="GO" id="GO:0016020">
    <property type="term" value="C:membrane"/>
    <property type="evidence" value="ECO:0007669"/>
    <property type="project" value="UniProtKB-SubCell"/>
</dbReference>
<evidence type="ECO:0000256" key="3">
    <source>
        <dbReference type="ARBA" id="ARBA00022448"/>
    </source>
</evidence>
<keyword evidence="3 13" id="KW-0813">Transport</keyword>
<evidence type="ECO:0000313" key="14">
    <source>
        <dbReference type="Proteomes" id="UP000887565"/>
    </source>
</evidence>
<dbReference type="Proteomes" id="UP000887565">
    <property type="component" value="Unplaced"/>
</dbReference>
<evidence type="ECO:0000256" key="7">
    <source>
        <dbReference type="ARBA" id="ARBA00023053"/>
    </source>
</evidence>
<evidence type="ECO:0000256" key="6">
    <source>
        <dbReference type="ARBA" id="ARBA00022989"/>
    </source>
</evidence>
<reference evidence="15" key="1">
    <citation type="submission" date="2022-11" db="UniProtKB">
        <authorList>
            <consortium name="WormBaseParasite"/>
        </authorList>
    </citation>
    <scope>IDENTIFICATION</scope>
</reference>
<evidence type="ECO:0000256" key="10">
    <source>
        <dbReference type="ARBA" id="ARBA00023180"/>
    </source>
</evidence>
<keyword evidence="14" id="KW-1185">Reference proteome</keyword>
<sequence length="116" mass="13560">MFFSRFKFNINENWESRNIEDNVIDTKMVSLNSVARYYAKNTSFNGWDHIGNKDQIPFPAVTICSLNPIRKSQIYRVPKLNQLLSACEFRRNTTNILVDDAQEQGQNRSCRVSRKP</sequence>
<evidence type="ECO:0000256" key="2">
    <source>
        <dbReference type="ARBA" id="ARBA00007193"/>
    </source>
</evidence>
<evidence type="ECO:0000313" key="15">
    <source>
        <dbReference type="WBParaSite" id="nRc.2.0.1.t26582-RA"/>
    </source>
</evidence>
<organism evidence="14 15">
    <name type="scientific">Romanomermis culicivorax</name>
    <name type="common">Nematode worm</name>
    <dbReference type="NCBI Taxonomy" id="13658"/>
    <lineage>
        <taxon>Eukaryota</taxon>
        <taxon>Metazoa</taxon>
        <taxon>Ecdysozoa</taxon>
        <taxon>Nematoda</taxon>
        <taxon>Enoplea</taxon>
        <taxon>Dorylaimia</taxon>
        <taxon>Mermithida</taxon>
        <taxon>Mermithoidea</taxon>
        <taxon>Mermithidae</taxon>
        <taxon>Romanomermis</taxon>
    </lineage>
</organism>
<evidence type="ECO:0000256" key="13">
    <source>
        <dbReference type="RuleBase" id="RU000679"/>
    </source>
</evidence>
<dbReference type="InterPro" id="IPR001873">
    <property type="entry name" value="ENaC"/>
</dbReference>
<evidence type="ECO:0000256" key="11">
    <source>
        <dbReference type="ARBA" id="ARBA00023201"/>
    </source>
</evidence>
<evidence type="ECO:0000256" key="4">
    <source>
        <dbReference type="ARBA" id="ARBA00022461"/>
    </source>
</evidence>
<evidence type="ECO:0000256" key="1">
    <source>
        <dbReference type="ARBA" id="ARBA00004141"/>
    </source>
</evidence>
<protein>
    <submittedName>
        <fullName evidence="15">PiggyBac transposable element-derived protein domain-containing protein</fullName>
    </submittedName>
</protein>
<keyword evidence="12 13" id="KW-0407">Ion channel</keyword>
<keyword evidence="11 13" id="KW-0739">Sodium transport</keyword>
<keyword evidence="6" id="KW-1133">Transmembrane helix</keyword>
<keyword evidence="4 13" id="KW-0894">Sodium channel</keyword>
<proteinExistence type="inferred from homology"/>
<keyword evidence="5 13" id="KW-0812">Transmembrane</keyword>
<comment type="subcellular location">
    <subcellularLocation>
        <location evidence="1">Membrane</location>
        <topology evidence="1">Multi-pass membrane protein</topology>
    </subcellularLocation>
</comment>
<name>A0A915JKI1_ROMCU</name>
<evidence type="ECO:0000256" key="9">
    <source>
        <dbReference type="ARBA" id="ARBA00023136"/>
    </source>
</evidence>
<keyword evidence="7" id="KW-0915">Sodium</keyword>
<dbReference type="GO" id="GO:0005272">
    <property type="term" value="F:sodium channel activity"/>
    <property type="evidence" value="ECO:0007669"/>
    <property type="project" value="UniProtKB-KW"/>
</dbReference>
<keyword evidence="9" id="KW-0472">Membrane</keyword>
<dbReference type="AlphaFoldDB" id="A0A915JKI1"/>
<evidence type="ECO:0000256" key="12">
    <source>
        <dbReference type="ARBA" id="ARBA00023303"/>
    </source>
</evidence>
<keyword evidence="10" id="KW-0325">Glycoprotein</keyword>
<evidence type="ECO:0000256" key="5">
    <source>
        <dbReference type="ARBA" id="ARBA00022692"/>
    </source>
</evidence>
<dbReference type="WBParaSite" id="nRc.2.0.1.t26582-RA">
    <property type="protein sequence ID" value="nRc.2.0.1.t26582-RA"/>
    <property type="gene ID" value="nRc.2.0.1.g26582"/>
</dbReference>